<dbReference type="GO" id="GO:0008894">
    <property type="term" value="F:guanosine-5'-triphosphate,3'-diphosphate diphosphatase activity"/>
    <property type="evidence" value="ECO:0007669"/>
    <property type="project" value="UniProtKB-EC"/>
</dbReference>
<keyword evidence="2" id="KW-0378">Hydrolase</keyword>
<dbReference type="Proteomes" id="UP000064893">
    <property type="component" value="Chromosome"/>
</dbReference>
<dbReference type="Gene3D" id="3.30.420.150">
    <property type="entry name" value="Exopolyphosphatase. Domain 2"/>
    <property type="match status" value="1"/>
</dbReference>
<name>A0A0S2I2R3_9BACT</name>
<feature type="domain" description="Ppx/GppA phosphatase N-terminal" evidence="1">
    <location>
        <begin position="31"/>
        <end position="289"/>
    </location>
</feature>
<sequence length="300" mass="34248">MKFLPFGAIDIGSNAIRLLIMNAIEYPDETKFKKVSLIRIPLRLGADVFSGQRISNMKSDQLLHAMTGYRHIMNAYNIIDYRAVATSAMREAVNGQELIRKIQEEIGIELEIINGKQEAEIIFNTGISQYIDAKKDYIYVDVGGGSTEVTVVSKNQKLEQESFNIGTVRMLTQKEDEAEVDRFKGFMRQQALRLKDISLIGSGGNINKLFKLMGKKYGESINADELKHMYDYLQRFTFDERIAVLRLNPHRADVILPATKIFLRAFKYANSKRIFVPRMGLSDGIVQQLYQKYKGELVQT</sequence>
<dbReference type="RefSeq" id="WP_057953851.1">
    <property type="nucleotide sequence ID" value="NZ_CP013118.1"/>
</dbReference>
<dbReference type="KEGG" id="blq:L21SP5_02865"/>
<evidence type="ECO:0000259" key="1">
    <source>
        <dbReference type="Pfam" id="PF02541"/>
    </source>
</evidence>
<reference evidence="2 3" key="1">
    <citation type="submission" date="2015-11" db="EMBL/GenBank/DDBJ databases">
        <title>Description and complete genome sequence of a novel strain predominating in hypersaline microbial mats and representing a new family of the Bacteriodetes phylum.</title>
        <authorList>
            <person name="Spring S."/>
            <person name="Bunk B."/>
            <person name="Sproer C."/>
            <person name="Klenk H.-P."/>
        </authorList>
    </citation>
    <scope>NUCLEOTIDE SEQUENCE [LARGE SCALE GENOMIC DNA]</scope>
    <source>
        <strain evidence="2 3">L21-Spi-D4</strain>
    </source>
</reference>
<dbReference type="PANTHER" id="PTHR30005:SF0">
    <property type="entry name" value="RETROGRADE REGULATION PROTEIN 2"/>
    <property type="match status" value="1"/>
</dbReference>
<dbReference type="InterPro" id="IPR043129">
    <property type="entry name" value="ATPase_NBD"/>
</dbReference>
<dbReference type="InterPro" id="IPR003695">
    <property type="entry name" value="Ppx_GppA_N"/>
</dbReference>
<dbReference type="AlphaFoldDB" id="A0A0S2I2R3"/>
<organism evidence="2 3">
    <name type="scientific">Salinivirga cyanobacteriivorans</name>
    <dbReference type="NCBI Taxonomy" id="1307839"/>
    <lineage>
        <taxon>Bacteria</taxon>
        <taxon>Pseudomonadati</taxon>
        <taxon>Bacteroidota</taxon>
        <taxon>Bacteroidia</taxon>
        <taxon>Bacteroidales</taxon>
        <taxon>Salinivirgaceae</taxon>
        <taxon>Salinivirga</taxon>
    </lineage>
</organism>
<dbReference type="Gene3D" id="3.30.420.40">
    <property type="match status" value="1"/>
</dbReference>
<dbReference type="InterPro" id="IPR050273">
    <property type="entry name" value="GppA/Ppx_hydrolase"/>
</dbReference>
<dbReference type="STRING" id="1307839.L21SP5_02865"/>
<dbReference type="SUPFAM" id="SSF53067">
    <property type="entry name" value="Actin-like ATPase domain"/>
    <property type="match status" value="2"/>
</dbReference>
<keyword evidence="3" id="KW-1185">Reference proteome</keyword>
<proteinExistence type="predicted"/>
<dbReference type="EC" id="3.6.1.40" evidence="2"/>
<dbReference type="PANTHER" id="PTHR30005">
    <property type="entry name" value="EXOPOLYPHOSPHATASE"/>
    <property type="match status" value="1"/>
</dbReference>
<accession>A0A0S2I2R3</accession>
<dbReference type="PATRIC" id="fig|1307839.3.peg.3010"/>
<protein>
    <submittedName>
        <fullName evidence="2">Guanosine-5'-triphosphate,3'-diphosphate pyrophosphatase</fullName>
        <ecNumber evidence="2">3.6.1.40</ecNumber>
    </submittedName>
</protein>
<dbReference type="EMBL" id="CP013118">
    <property type="protein sequence ID" value="ALO16485.1"/>
    <property type="molecule type" value="Genomic_DNA"/>
</dbReference>
<dbReference type="Pfam" id="PF02541">
    <property type="entry name" value="Ppx-GppA"/>
    <property type="match status" value="1"/>
</dbReference>
<evidence type="ECO:0000313" key="2">
    <source>
        <dbReference type="EMBL" id="ALO16485.1"/>
    </source>
</evidence>
<dbReference type="OrthoDB" id="9814545at2"/>
<dbReference type="CDD" id="cd24006">
    <property type="entry name" value="ASKHA_NBD_PPX_GppA"/>
    <property type="match status" value="1"/>
</dbReference>
<evidence type="ECO:0000313" key="3">
    <source>
        <dbReference type="Proteomes" id="UP000064893"/>
    </source>
</evidence>
<gene>
    <name evidence="2" type="primary">gppA</name>
    <name evidence="2" type="ORF">L21SP5_02865</name>
</gene>